<gene>
    <name evidence="1" type="ORF">TVAG_236800</name>
</gene>
<dbReference type="InParanoid" id="A2G7W6"/>
<protein>
    <recommendedName>
        <fullName evidence="3">Surface antigen BspA-like</fullName>
    </recommendedName>
</protein>
<evidence type="ECO:0008006" key="3">
    <source>
        <dbReference type="Google" id="ProtNLM"/>
    </source>
</evidence>
<dbReference type="PANTHER" id="PTHR45661:SF3">
    <property type="entry name" value="IG-LIKE DOMAIN-CONTAINING PROTEIN"/>
    <property type="match status" value="1"/>
</dbReference>
<dbReference type="VEuPathDB" id="TrichDB:TVAGG3_0252810"/>
<sequence length="558" mass="62791">MLYAFSLIAVKFSFSDNIITTSGEGEISQWDLKQYDTNTIQQIITTNGITKINALAFLEFRYLVKLHLSKTITYFAGNAIRLCSRFRTLTIDPENTAYILDAYGSLLTYDGTFLVYVNRTLNYYEIPSTVKIIGSHSFHQMTRMSYLKIPHNVSRAEKGPFYTAKMKTVEFAEDSLCEAITDNMFAYFVFVNIFIPKLVKLIESNAFYSARSLQNITFAKDSALETIVANAFSLTNILTITLPANVNLSQDAFNFSPNLASVCITNDNTTLQIGCFNGCPNLQTISIEGATKYIFSDGILINALDKTCFFILSNRKSVHFKSDMILSYQLVQICPNLTSVTFDDNSYLTSIDGVIYTRDLSTVFAICGGLREVNISETVKIIGKMSFAGCQNLQKVTFNSDIELIDDNAFQNCNIPELHFKKVETVMENSFLSCTATVIDFEEGPNAISKYSFREINAREFVFKNLKSIKTQAFYSSYVQTITFDESCTVSNLENNAFMICKSLENVTFCSSIRKIDFRCFIECNSLINIVFPSNSSLESIGVDAFKSCNLISFCHQI</sequence>
<evidence type="ECO:0000313" key="2">
    <source>
        <dbReference type="Proteomes" id="UP000001542"/>
    </source>
</evidence>
<dbReference type="EMBL" id="DS114578">
    <property type="protein sequence ID" value="EAX86750.1"/>
    <property type="molecule type" value="Genomic_DNA"/>
</dbReference>
<dbReference type="SUPFAM" id="SSF52058">
    <property type="entry name" value="L domain-like"/>
    <property type="match status" value="2"/>
</dbReference>
<dbReference type="Proteomes" id="UP000001542">
    <property type="component" value="Unassembled WGS sequence"/>
</dbReference>
<reference evidence="1" key="1">
    <citation type="submission" date="2006-10" db="EMBL/GenBank/DDBJ databases">
        <authorList>
            <person name="Amadeo P."/>
            <person name="Zhao Q."/>
            <person name="Wortman J."/>
            <person name="Fraser-Liggett C."/>
            <person name="Carlton J."/>
        </authorList>
    </citation>
    <scope>NUCLEOTIDE SEQUENCE</scope>
    <source>
        <strain evidence="1">G3</strain>
    </source>
</reference>
<dbReference type="InterPro" id="IPR026906">
    <property type="entry name" value="LRR_5"/>
</dbReference>
<dbReference type="KEGG" id="tva:4744397"/>
<name>A2G7W6_TRIV3</name>
<dbReference type="PANTHER" id="PTHR45661">
    <property type="entry name" value="SURFACE ANTIGEN"/>
    <property type="match status" value="1"/>
</dbReference>
<dbReference type="Gene3D" id="3.80.10.10">
    <property type="entry name" value="Ribonuclease Inhibitor"/>
    <property type="match status" value="3"/>
</dbReference>
<dbReference type="InterPro" id="IPR032675">
    <property type="entry name" value="LRR_dom_sf"/>
</dbReference>
<dbReference type="Pfam" id="PF13306">
    <property type="entry name" value="LRR_5"/>
    <property type="match status" value="3"/>
</dbReference>
<keyword evidence="2" id="KW-1185">Reference proteome</keyword>
<dbReference type="VEuPathDB" id="TrichDB:TVAG_082800"/>
<dbReference type="AlphaFoldDB" id="A2G7W6"/>
<dbReference type="InterPro" id="IPR053139">
    <property type="entry name" value="Surface_bspA-like"/>
</dbReference>
<evidence type="ECO:0000313" key="1">
    <source>
        <dbReference type="EMBL" id="EAX86750.1"/>
    </source>
</evidence>
<proteinExistence type="predicted"/>
<reference evidence="1" key="2">
    <citation type="journal article" date="2007" name="Science">
        <title>Draft genome sequence of the sexually transmitted pathogen Trichomonas vaginalis.</title>
        <authorList>
            <person name="Carlton J.M."/>
            <person name="Hirt R.P."/>
            <person name="Silva J.C."/>
            <person name="Delcher A.L."/>
            <person name="Schatz M."/>
            <person name="Zhao Q."/>
            <person name="Wortman J.R."/>
            <person name="Bidwell S.L."/>
            <person name="Alsmark U.C.M."/>
            <person name="Besteiro S."/>
            <person name="Sicheritz-Ponten T."/>
            <person name="Noel C.J."/>
            <person name="Dacks J.B."/>
            <person name="Foster P.G."/>
            <person name="Simillion C."/>
            <person name="Van de Peer Y."/>
            <person name="Miranda-Saavedra D."/>
            <person name="Barton G.J."/>
            <person name="Westrop G.D."/>
            <person name="Mueller S."/>
            <person name="Dessi D."/>
            <person name="Fiori P.L."/>
            <person name="Ren Q."/>
            <person name="Paulsen I."/>
            <person name="Zhang H."/>
            <person name="Bastida-Corcuera F.D."/>
            <person name="Simoes-Barbosa A."/>
            <person name="Brown M.T."/>
            <person name="Hayes R.D."/>
            <person name="Mukherjee M."/>
            <person name="Okumura C.Y."/>
            <person name="Schneider R."/>
            <person name="Smith A.J."/>
            <person name="Vanacova S."/>
            <person name="Villalvazo M."/>
            <person name="Haas B.J."/>
            <person name="Pertea M."/>
            <person name="Feldblyum T.V."/>
            <person name="Utterback T.R."/>
            <person name="Shu C.L."/>
            <person name="Osoegawa K."/>
            <person name="de Jong P.J."/>
            <person name="Hrdy I."/>
            <person name="Horvathova L."/>
            <person name="Zubacova Z."/>
            <person name="Dolezal P."/>
            <person name="Malik S.B."/>
            <person name="Logsdon J.M. Jr."/>
            <person name="Henze K."/>
            <person name="Gupta A."/>
            <person name="Wang C.C."/>
            <person name="Dunne R.L."/>
            <person name="Upcroft J.A."/>
            <person name="Upcroft P."/>
            <person name="White O."/>
            <person name="Salzberg S.L."/>
            <person name="Tang P."/>
            <person name="Chiu C.-H."/>
            <person name="Lee Y.-S."/>
            <person name="Embley T.M."/>
            <person name="Coombs G.H."/>
            <person name="Mottram J.C."/>
            <person name="Tachezy J."/>
            <person name="Fraser-Liggett C.M."/>
            <person name="Johnson P.J."/>
        </authorList>
    </citation>
    <scope>NUCLEOTIDE SEQUENCE [LARGE SCALE GENOMIC DNA]</scope>
    <source>
        <strain evidence="1">G3</strain>
    </source>
</reference>
<organism evidence="1 2">
    <name type="scientific">Trichomonas vaginalis (strain ATCC PRA-98 / G3)</name>
    <dbReference type="NCBI Taxonomy" id="412133"/>
    <lineage>
        <taxon>Eukaryota</taxon>
        <taxon>Metamonada</taxon>
        <taxon>Parabasalia</taxon>
        <taxon>Trichomonadida</taxon>
        <taxon>Trichomonadidae</taxon>
        <taxon>Trichomonas</taxon>
    </lineage>
</organism>
<dbReference type="RefSeq" id="XP_001299680.1">
    <property type="nucleotide sequence ID" value="XM_001299679.1"/>
</dbReference>
<accession>A2G7W6</accession>